<proteinExistence type="predicted"/>
<evidence type="ECO:0008006" key="5">
    <source>
        <dbReference type="Google" id="ProtNLM"/>
    </source>
</evidence>
<keyword evidence="4" id="KW-1185">Reference proteome</keyword>
<evidence type="ECO:0000313" key="4">
    <source>
        <dbReference type="Proteomes" id="UP001164020"/>
    </source>
</evidence>
<evidence type="ECO:0000256" key="1">
    <source>
        <dbReference type="SAM" id="MobiDB-lite"/>
    </source>
</evidence>
<reference evidence="3" key="1">
    <citation type="submission" date="2022-12" db="EMBL/GenBank/DDBJ databases">
        <title>Jiella pelagia sp. nov., isolated from phosphonate enriched culture of Northwest Pacific surface seawater.</title>
        <authorList>
            <person name="Shin D.Y."/>
            <person name="Hwang C.Y."/>
        </authorList>
    </citation>
    <scope>NUCLEOTIDE SEQUENCE</scope>
    <source>
        <strain evidence="3">HL-NP1</strain>
    </source>
</reference>
<organism evidence="3 4">
    <name type="scientific">Jiella pelagia</name>
    <dbReference type="NCBI Taxonomy" id="2986949"/>
    <lineage>
        <taxon>Bacteria</taxon>
        <taxon>Pseudomonadati</taxon>
        <taxon>Pseudomonadota</taxon>
        <taxon>Alphaproteobacteria</taxon>
        <taxon>Hyphomicrobiales</taxon>
        <taxon>Aurantimonadaceae</taxon>
        <taxon>Jiella</taxon>
    </lineage>
</organism>
<evidence type="ECO:0000313" key="3">
    <source>
        <dbReference type="EMBL" id="WAP69630.1"/>
    </source>
</evidence>
<dbReference type="EMBL" id="CP114029">
    <property type="protein sequence ID" value="WAP69630.1"/>
    <property type="molecule type" value="Genomic_DNA"/>
</dbReference>
<feature type="compositionally biased region" description="Polar residues" evidence="1">
    <location>
        <begin position="149"/>
        <end position="161"/>
    </location>
</feature>
<keyword evidence="2" id="KW-0732">Signal</keyword>
<sequence>MRKAVIALVLGLAFQTTGTAQAQILDFVGHWRQVSSNAGDCARCSLDFHASGGELSVKANNGWSGEVAVLFKQRVAAATGNGAWQEGAGGSYGGLAFSVEFQLVDERLHMQMTVPRPSGRVSRIEAVYERSPLISSRPSKGAGGELPGQVQSRSAANRRSA</sequence>
<gene>
    <name evidence="3" type="ORF">OH818_05250</name>
</gene>
<feature type="chain" id="PRO_5045150772" description="Lipocalin-like domain-containing protein" evidence="2">
    <location>
        <begin position="23"/>
        <end position="161"/>
    </location>
</feature>
<protein>
    <recommendedName>
        <fullName evidence="5">Lipocalin-like domain-containing protein</fullName>
    </recommendedName>
</protein>
<evidence type="ECO:0000256" key="2">
    <source>
        <dbReference type="SAM" id="SignalP"/>
    </source>
</evidence>
<name>A0ABY7C2R5_9HYPH</name>
<feature type="region of interest" description="Disordered" evidence="1">
    <location>
        <begin position="132"/>
        <end position="161"/>
    </location>
</feature>
<dbReference type="Proteomes" id="UP001164020">
    <property type="component" value="Chromosome"/>
</dbReference>
<accession>A0ABY7C2R5</accession>
<feature type="signal peptide" evidence="2">
    <location>
        <begin position="1"/>
        <end position="22"/>
    </location>
</feature>
<dbReference type="RefSeq" id="WP_268882066.1">
    <property type="nucleotide sequence ID" value="NZ_CP114029.1"/>
</dbReference>